<dbReference type="PROSITE" id="PS51257">
    <property type="entry name" value="PROKAR_LIPOPROTEIN"/>
    <property type="match status" value="1"/>
</dbReference>
<protein>
    <recommendedName>
        <fullName evidence="4">Lipoprotein</fullName>
    </recommendedName>
</protein>
<gene>
    <name evidence="2" type="ORF">FB566_2968</name>
</gene>
<dbReference type="OrthoDB" id="3230981at2"/>
<keyword evidence="3" id="KW-1185">Reference proteome</keyword>
<sequence>MRTHVSLALALVCAAFMATSCSSSDSDASACVEKAGPASEAAVAGSAGYAEQCEVLLDGQVTETEYVQMLELTRDCFADYGVQMTIDDLPSPIDGLLRAVEITSTGSDEDFSAATVACEHKYVSFVTDNYLKARDQTMNPDLVAAAVACLSADGFTVKDDVTNLNGFIAGKNPPGQSEVEKCVSQGIEELWPDWDVPHEFAW</sequence>
<feature type="signal peptide" evidence="1">
    <location>
        <begin position="1"/>
        <end position="23"/>
    </location>
</feature>
<evidence type="ECO:0000256" key="1">
    <source>
        <dbReference type="SAM" id="SignalP"/>
    </source>
</evidence>
<organism evidence="2 3">
    <name type="scientific">Stackebrandtia endophytica</name>
    <dbReference type="NCBI Taxonomy" id="1496996"/>
    <lineage>
        <taxon>Bacteria</taxon>
        <taxon>Bacillati</taxon>
        <taxon>Actinomycetota</taxon>
        <taxon>Actinomycetes</taxon>
        <taxon>Glycomycetales</taxon>
        <taxon>Glycomycetaceae</taxon>
        <taxon>Stackebrandtia</taxon>
    </lineage>
</organism>
<accession>A0A543AXV3</accession>
<evidence type="ECO:0000313" key="3">
    <source>
        <dbReference type="Proteomes" id="UP000317043"/>
    </source>
</evidence>
<dbReference type="EMBL" id="VFOW01000001">
    <property type="protein sequence ID" value="TQL77409.1"/>
    <property type="molecule type" value="Genomic_DNA"/>
</dbReference>
<name>A0A543AXV3_9ACTN</name>
<comment type="caution">
    <text evidence="2">The sequence shown here is derived from an EMBL/GenBank/DDBJ whole genome shotgun (WGS) entry which is preliminary data.</text>
</comment>
<proteinExistence type="predicted"/>
<evidence type="ECO:0000313" key="2">
    <source>
        <dbReference type="EMBL" id="TQL77409.1"/>
    </source>
</evidence>
<dbReference type="Proteomes" id="UP000317043">
    <property type="component" value="Unassembled WGS sequence"/>
</dbReference>
<dbReference type="InParanoid" id="A0A543AXV3"/>
<evidence type="ECO:0008006" key="4">
    <source>
        <dbReference type="Google" id="ProtNLM"/>
    </source>
</evidence>
<reference evidence="2 3" key="1">
    <citation type="submission" date="2019-06" db="EMBL/GenBank/DDBJ databases">
        <title>Sequencing the genomes of 1000 actinobacteria strains.</title>
        <authorList>
            <person name="Klenk H.-P."/>
        </authorList>
    </citation>
    <scope>NUCLEOTIDE SEQUENCE [LARGE SCALE GENOMIC DNA]</scope>
    <source>
        <strain evidence="2 3">DSM 45928</strain>
    </source>
</reference>
<feature type="chain" id="PRO_5038360817" description="Lipoprotein" evidence="1">
    <location>
        <begin position="24"/>
        <end position="202"/>
    </location>
</feature>
<keyword evidence="1" id="KW-0732">Signal</keyword>
<dbReference type="AlphaFoldDB" id="A0A543AXV3"/>